<evidence type="ECO:0000313" key="7">
    <source>
        <dbReference type="EMBL" id="VDI77735.1"/>
    </source>
</evidence>
<dbReference type="EMBL" id="UYJE01009875">
    <property type="protein sequence ID" value="VDI77735.1"/>
    <property type="molecule type" value="Genomic_DNA"/>
</dbReference>
<reference evidence="7" key="1">
    <citation type="submission" date="2018-11" db="EMBL/GenBank/DDBJ databases">
        <authorList>
            <person name="Alioto T."/>
            <person name="Alioto T."/>
        </authorList>
    </citation>
    <scope>NUCLEOTIDE SEQUENCE</scope>
</reference>
<feature type="domain" description="Polycomb-like MTF2 factor 2 C-terminal" evidence="6">
    <location>
        <begin position="96"/>
        <end position="140"/>
    </location>
</feature>
<keyword evidence="8" id="KW-1185">Reference proteome</keyword>
<protein>
    <submittedName>
        <fullName evidence="7">Blast:PHD finger protein 19</fullName>
    </submittedName>
</protein>
<name>A0A8B6HEB3_MYTGA</name>
<dbReference type="InterPro" id="IPR025894">
    <property type="entry name" value="Mtf2_C_dom"/>
</dbReference>
<evidence type="ECO:0000256" key="1">
    <source>
        <dbReference type="ARBA" id="ARBA00004123"/>
    </source>
</evidence>
<dbReference type="Proteomes" id="UP000596742">
    <property type="component" value="Unassembled WGS sequence"/>
</dbReference>
<evidence type="ECO:0000256" key="3">
    <source>
        <dbReference type="ARBA" id="ARBA00022853"/>
    </source>
</evidence>
<dbReference type="AlphaFoldDB" id="A0A8B6HEB3"/>
<dbReference type="GO" id="GO:0006325">
    <property type="term" value="P:chromatin organization"/>
    <property type="evidence" value="ECO:0007669"/>
    <property type="project" value="UniProtKB-KW"/>
</dbReference>
<dbReference type="OrthoDB" id="10033786at2759"/>
<organism evidence="7 8">
    <name type="scientific">Mytilus galloprovincialis</name>
    <name type="common">Mediterranean mussel</name>
    <dbReference type="NCBI Taxonomy" id="29158"/>
    <lineage>
        <taxon>Eukaryota</taxon>
        <taxon>Metazoa</taxon>
        <taxon>Spiralia</taxon>
        <taxon>Lophotrochozoa</taxon>
        <taxon>Mollusca</taxon>
        <taxon>Bivalvia</taxon>
        <taxon>Autobranchia</taxon>
        <taxon>Pteriomorphia</taxon>
        <taxon>Mytilida</taxon>
        <taxon>Mytiloidea</taxon>
        <taxon>Mytilidae</taxon>
        <taxon>Mytilinae</taxon>
        <taxon>Mytilus</taxon>
    </lineage>
</organism>
<sequence>MEYESDLVSQSSIESAVSSVKDDPTKAIPTPPPSITSGNSKVEIKNIIKSRGRKRKAADTPTEPMRQSKRKRVTTSYFNVLDVQTIESVKSEPVNMAQIRNNMCQYFGAADRLKKGEKYNVFGKHVTNDGKTKYLIQWEGLQTK</sequence>
<keyword evidence="4" id="KW-0539">Nucleus</keyword>
<feature type="region of interest" description="Disordered" evidence="5">
    <location>
        <begin position="1"/>
        <end position="71"/>
    </location>
</feature>
<comment type="caution">
    <text evidence="7">The sequence shown here is derived from an EMBL/GenBank/DDBJ whole genome shotgun (WGS) entry which is preliminary data.</text>
</comment>
<dbReference type="GO" id="GO:0005634">
    <property type="term" value="C:nucleus"/>
    <property type="evidence" value="ECO:0007669"/>
    <property type="project" value="UniProtKB-SubCell"/>
</dbReference>
<evidence type="ECO:0000256" key="5">
    <source>
        <dbReference type="SAM" id="MobiDB-lite"/>
    </source>
</evidence>
<evidence type="ECO:0000259" key="6">
    <source>
        <dbReference type="Pfam" id="PF14061"/>
    </source>
</evidence>
<gene>
    <name evidence="7" type="ORF">MGAL_10B094543</name>
</gene>
<keyword evidence="3" id="KW-0156">Chromatin regulator</keyword>
<evidence type="ECO:0000256" key="2">
    <source>
        <dbReference type="ARBA" id="ARBA00022737"/>
    </source>
</evidence>
<keyword evidence="2" id="KW-0677">Repeat</keyword>
<accession>A0A8B6HEB3</accession>
<comment type="subcellular location">
    <subcellularLocation>
        <location evidence="1">Nucleus</location>
    </subcellularLocation>
</comment>
<evidence type="ECO:0000256" key="4">
    <source>
        <dbReference type="ARBA" id="ARBA00023242"/>
    </source>
</evidence>
<proteinExistence type="predicted"/>
<feature type="compositionally biased region" description="Low complexity" evidence="5">
    <location>
        <begin position="8"/>
        <end position="19"/>
    </location>
</feature>
<dbReference type="Pfam" id="PF14061">
    <property type="entry name" value="Mtf2_C"/>
    <property type="match status" value="1"/>
</dbReference>
<evidence type="ECO:0000313" key="8">
    <source>
        <dbReference type="Proteomes" id="UP000596742"/>
    </source>
</evidence>